<protein>
    <submittedName>
        <fullName evidence="2">Uncharacterized protein</fullName>
    </submittedName>
</protein>
<dbReference type="EnsemblMetazoa" id="Aqu2.1.42361_001">
    <property type="protein sequence ID" value="Aqu2.1.42361_001"/>
    <property type="gene ID" value="Aqu2.1.42361"/>
</dbReference>
<sequence length="78" mass="9419">MKISEQRVPKKRILPQWMLESTNQQNAHTNTASQYKKQKRSDSFWGLKQRLPLQELTNSIKRRTKYFKNEKATEIKRV</sequence>
<evidence type="ECO:0000256" key="1">
    <source>
        <dbReference type="SAM" id="MobiDB-lite"/>
    </source>
</evidence>
<reference evidence="2" key="1">
    <citation type="submission" date="2017-05" db="UniProtKB">
        <authorList>
            <consortium name="EnsemblMetazoa"/>
        </authorList>
    </citation>
    <scope>IDENTIFICATION</scope>
</reference>
<evidence type="ECO:0000313" key="2">
    <source>
        <dbReference type="EnsemblMetazoa" id="Aqu2.1.42361_001"/>
    </source>
</evidence>
<feature type="compositionally biased region" description="Polar residues" evidence="1">
    <location>
        <begin position="19"/>
        <end position="35"/>
    </location>
</feature>
<accession>A0A1X7VPQ4</accession>
<organism evidence="2">
    <name type="scientific">Amphimedon queenslandica</name>
    <name type="common">Sponge</name>
    <dbReference type="NCBI Taxonomy" id="400682"/>
    <lineage>
        <taxon>Eukaryota</taxon>
        <taxon>Metazoa</taxon>
        <taxon>Porifera</taxon>
        <taxon>Demospongiae</taxon>
        <taxon>Heteroscleromorpha</taxon>
        <taxon>Haplosclerida</taxon>
        <taxon>Niphatidae</taxon>
        <taxon>Amphimedon</taxon>
    </lineage>
</organism>
<dbReference type="InParanoid" id="A0A1X7VPQ4"/>
<proteinExistence type="predicted"/>
<dbReference type="AlphaFoldDB" id="A0A1X7VPQ4"/>
<name>A0A1X7VPQ4_AMPQE</name>
<feature type="region of interest" description="Disordered" evidence="1">
    <location>
        <begin position="14"/>
        <end position="41"/>
    </location>
</feature>